<reference evidence="1 2" key="1">
    <citation type="journal article" date="2010" name="Science">
        <title>Genomic comparison of the ants Camponotus floridanus and Harpegnathos saltator.</title>
        <authorList>
            <person name="Bonasio R."/>
            <person name="Zhang G."/>
            <person name="Ye C."/>
            <person name="Mutti N.S."/>
            <person name="Fang X."/>
            <person name="Qin N."/>
            <person name="Donahue G."/>
            <person name="Yang P."/>
            <person name="Li Q."/>
            <person name="Li C."/>
            <person name="Zhang P."/>
            <person name="Huang Z."/>
            <person name="Berger S.L."/>
            <person name="Reinberg D."/>
            <person name="Wang J."/>
            <person name="Liebig J."/>
        </authorList>
    </citation>
    <scope>NUCLEOTIDE SEQUENCE [LARGE SCALE GENOMIC DNA]</scope>
    <source>
        <strain evidence="1 2">R22 G/1</strain>
    </source>
</reference>
<proteinExistence type="predicted"/>
<name>E2B7Z6_HARSA</name>
<dbReference type="AlphaFoldDB" id="E2B7Z6"/>
<sequence>MILEIDKDTRDFSTVYKIDYREKKIKRPSQPLLRYPLSLNVLNEPYKQYLNTRRENDLLPENERSEDPVDYLNKLRDKFPHLSNALPRVVPNEDLIEREKDKLRRSTYQLDYWKEPGKDCCSIDH</sequence>
<protein>
    <submittedName>
        <fullName evidence="1">Uncharacterized protein</fullName>
    </submittedName>
</protein>
<dbReference type="InParanoid" id="E2B7Z6"/>
<dbReference type="Proteomes" id="UP000008237">
    <property type="component" value="Unassembled WGS sequence"/>
</dbReference>
<keyword evidence="2" id="KW-1185">Reference proteome</keyword>
<dbReference type="EMBL" id="GL446268">
    <property type="protein sequence ID" value="EFN88181.1"/>
    <property type="molecule type" value="Genomic_DNA"/>
</dbReference>
<evidence type="ECO:0000313" key="2">
    <source>
        <dbReference type="Proteomes" id="UP000008237"/>
    </source>
</evidence>
<dbReference type="OrthoDB" id="7201605at2759"/>
<organism evidence="2">
    <name type="scientific">Harpegnathos saltator</name>
    <name type="common">Jerdon's jumping ant</name>
    <dbReference type="NCBI Taxonomy" id="610380"/>
    <lineage>
        <taxon>Eukaryota</taxon>
        <taxon>Metazoa</taxon>
        <taxon>Ecdysozoa</taxon>
        <taxon>Arthropoda</taxon>
        <taxon>Hexapoda</taxon>
        <taxon>Insecta</taxon>
        <taxon>Pterygota</taxon>
        <taxon>Neoptera</taxon>
        <taxon>Endopterygota</taxon>
        <taxon>Hymenoptera</taxon>
        <taxon>Apocrita</taxon>
        <taxon>Aculeata</taxon>
        <taxon>Formicoidea</taxon>
        <taxon>Formicidae</taxon>
        <taxon>Ponerinae</taxon>
        <taxon>Ponerini</taxon>
        <taxon>Harpegnathos</taxon>
    </lineage>
</organism>
<gene>
    <name evidence="1" type="ORF">EAI_17245</name>
</gene>
<evidence type="ECO:0000313" key="1">
    <source>
        <dbReference type="EMBL" id="EFN88181.1"/>
    </source>
</evidence>
<accession>E2B7Z6</accession>